<feature type="transmembrane region" description="Helical" evidence="1">
    <location>
        <begin position="74"/>
        <end position="95"/>
    </location>
</feature>
<dbReference type="Proteomes" id="UP000661607">
    <property type="component" value="Unassembled WGS sequence"/>
</dbReference>
<proteinExistence type="predicted"/>
<evidence type="ECO:0000313" key="3">
    <source>
        <dbReference type="Proteomes" id="UP000661607"/>
    </source>
</evidence>
<keyword evidence="1" id="KW-0472">Membrane</keyword>
<dbReference type="Pfam" id="PF11361">
    <property type="entry name" value="DUF3159"/>
    <property type="match status" value="1"/>
</dbReference>
<keyword evidence="3" id="KW-1185">Reference proteome</keyword>
<dbReference type="NCBIfam" id="NF041646">
    <property type="entry name" value="VC0807_fam"/>
    <property type="match status" value="1"/>
</dbReference>
<reference evidence="2 3" key="1">
    <citation type="submission" date="2020-10" db="EMBL/GenBank/DDBJ databases">
        <title>Sequencing the genomes of 1000 actinobacteria strains.</title>
        <authorList>
            <person name="Klenk H.-P."/>
        </authorList>
    </citation>
    <scope>NUCLEOTIDE SEQUENCE [LARGE SCALE GENOMIC DNA]</scope>
    <source>
        <strain evidence="2 3">DSM 43748</strain>
    </source>
</reference>
<feature type="transmembrane region" description="Helical" evidence="1">
    <location>
        <begin position="38"/>
        <end position="62"/>
    </location>
</feature>
<evidence type="ECO:0000256" key="1">
    <source>
        <dbReference type="SAM" id="Phobius"/>
    </source>
</evidence>
<name>A0ABR9KPN9_9ACTN</name>
<dbReference type="InterPro" id="IPR016566">
    <property type="entry name" value="UCP010219"/>
</dbReference>
<keyword evidence="1" id="KW-0812">Transmembrane</keyword>
<protein>
    <submittedName>
        <fullName evidence="2">Intracellular septation protein A</fullName>
    </submittedName>
</protein>
<organism evidence="2 3">
    <name type="scientific">Nonomuraea africana</name>
    <dbReference type="NCBI Taxonomy" id="46171"/>
    <lineage>
        <taxon>Bacteria</taxon>
        <taxon>Bacillati</taxon>
        <taxon>Actinomycetota</taxon>
        <taxon>Actinomycetes</taxon>
        <taxon>Streptosporangiales</taxon>
        <taxon>Streptosporangiaceae</taxon>
        <taxon>Nonomuraea</taxon>
    </lineage>
</organism>
<feature type="transmembrane region" description="Helical" evidence="1">
    <location>
        <begin position="186"/>
        <end position="204"/>
    </location>
</feature>
<sequence>MATDQPTTDPTLVSLPSLMTLARQAAPRLLHDVIVPLAVFYAALILIGLNGALITAVSWVYGNLAWRLIRRQPASATIILTAVAITVRAGLALWTGSAVMYFLQPELGTICVSLVFLVSVRLRRPLVGKLILDYIRLPPDMVAHRRIQRCFVRLTLLWVLVLLLNAGLSIWLLLSQPIGTYLLARPFAVGVITCLAFLGSVWAFRRVLTHLRFPATPASSTRRHPQRLRSAESVAALVHVVRAGLQPGPSHEVAKSL</sequence>
<comment type="caution">
    <text evidence="2">The sequence shown here is derived from an EMBL/GenBank/DDBJ whole genome shotgun (WGS) entry which is preliminary data.</text>
</comment>
<feature type="transmembrane region" description="Helical" evidence="1">
    <location>
        <begin position="151"/>
        <end position="174"/>
    </location>
</feature>
<gene>
    <name evidence="2" type="ORF">H4W81_006772</name>
</gene>
<feature type="transmembrane region" description="Helical" evidence="1">
    <location>
        <begin position="101"/>
        <end position="120"/>
    </location>
</feature>
<dbReference type="RefSeq" id="WP_192778453.1">
    <property type="nucleotide sequence ID" value="NZ_BAAASY010000028.1"/>
</dbReference>
<accession>A0ABR9KPN9</accession>
<evidence type="ECO:0000313" key="2">
    <source>
        <dbReference type="EMBL" id="MBE1563993.1"/>
    </source>
</evidence>
<keyword evidence="1" id="KW-1133">Transmembrane helix</keyword>
<dbReference type="EMBL" id="JADBEF010000001">
    <property type="protein sequence ID" value="MBE1563993.1"/>
    <property type="molecule type" value="Genomic_DNA"/>
</dbReference>